<sequence length="217" mass="23826">MLSRSESSESITFQGAMNVSADPAVTFNNIGVMESVKAEDASDTAAMMVMGMSSELQQDGYAQCYKHEKKDEHPTTSELLCADVAQNSLIRRVIEGYHQLRCVRRTAESSVSRKSVIAMFSNSPQTSDATSEVLFSANQFNSNAEIDPKLCNTLAAIRESTFCAADAYYQNANVGSCAGRVASLVNIAFHIKLLRERFREAMKIVPLVNVFEADPFL</sequence>
<organism evidence="3">
    <name type="scientific">Anisakis simplex</name>
    <name type="common">Herring worm</name>
    <dbReference type="NCBI Taxonomy" id="6269"/>
    <lineage>
        <taxon>Eukaryota</taxon>
        <taxon>Metazoa</taxon>
        <taxon>Ecdysozoa</taxon>
        <taxon>Nematoda</taxon>
        <taxon>Chromadorea</taxon>
        <taxon>Rhabditida</taxon>
        <taxon>Spirurina</taxon>
        <taxon>Ascaridomorpha</taxon>
        <taxon>Ascaridoidea</taxon>
        <taxon>Anisakidae</taxon>
        <taxon>Anisakis</taxon>
        <taxon>Anisakis simplex complex</taxon>
    </lineage>
</organism>
<reference evidence="1 2" key="2">
    <citation type="submission" date="2018-11" db="EMBL/GenBank/DDBJ databases">
        <authorList>
            <consortium name="Pathogen Informatics"/>
        </authorList>
    </citation>
    <scope>NUCLEOTIDE SEQUENCE [LARGE SCALE GENOMIC DNA]</scope>
</reference>
<evidence type="ECO:0000313" key="3">
    <source>
        <dbReference type="WBParaSite" id="ASIM_0001824101-mRNA-1"/>
    </source>
</evidence>
<keyword evidence="2" id="KW-1185">Reference proteome</keyword>
<name>A0A0M3KB94_ANISI</name>
<dbReference type="WBParaSite" id="ASIM_0001824101-mRNA-1">
    <property type="protein sequence ID" value="ASIM_0001824101-mRNA-1"/>
    <property type="gene ID" value="ASIM_0001824101"/>
</dbReference>
<dbReference type="AlphaFoldDB" id="A0A0M3KB94"/>
<gene>
    <name evidence="1" type="ORF">ASIM_LOCUS17642</name>
</gene>
<reference evidence="3" key="1">
    <citation type="submission" date="2017-02" db="UniProtKB">
        <authorList>
            <consortium name="WormBaseParasite"/>
        </authorList>
    </citation>
    <scope>IDENTIFICATION</scope>
</reference>
<accession>A0A0M3KB94</accession>
<evidence type="ECO:0000313" key="2">
    <source>
        <dbReference type="Proteomes" id="UP000267096"/>
    </source>
</evidence>
<dbReference type="Proteomes" id="UP000267096">
    <property type="component" value="Unassembled WGS sequence"/>
</dbReference>
<protein>
    <submittedName>
        <fullName evidence="3">NR LBD domain-containing protein</fullName>
    </submittedName>
</protein>
<dbReference type="EMBL" id="UYRR01034372">
    <property type="protein sequence ID" value="VDK60883.1"/>
    <property type="molecule type" value="Genomic_DNA"/>
</dbReference>
<evidence type="ECO:0000313" key="1">
    <source>
        <dbReference type="EMBL" id="VDK60883.1"/>
    </source>
</evidence>
<proteinExistence type="predicted"/>